<dbReference type="GO" id="GO:0005634">
    <property type="term" value="C:nucleus"/>
    <property type="evidence" value="ECO:0007669"/>
    <property type="project" value="UniProtKB-SubCell"/>
</dbReference>
<dbReference type="Pfam" id="PF11951">
    <property type="entry name" value="Fungal_trans_2"/>
    <property type="match status" value="1"/>
</dbReference>
<dbReference type="GO" id="GO:0008270">
    <property type="term" value="F:zinc ion binding"/>
    <property type="evidence" value="ECO:0007669"/>
    <property type="project" value="InterPro"/>
</dbReference>
<dbReference type="InterPro" id="IPR021858">
    <property type="entry name" value="Fun_TF"/>
</dbReference>
<organism evidence="5 6">
    <name type="scientific">Penicillium antarcticum</name>
    <dbReference type="NCBI Taxonomy" id="416450"/>
    <lineage>
        <taxon>Eukaryota</taxon>
        <taxon>Fungi</taxon>
        <taxon>Dikarya</taxon>
        <taxon>Ascomycota</taxon>
        <taxon>Pezizomycotina</taxon>
        <taxon>Eurotiomycetes</taxon>
        <taxon>Eurotiomycetidae</taxon>
        <taxon>Eurotiales</taxon>
        <taxon>Aspergillaceae</taxon>
        <taxon>Penicillium</taxon>
    </lineage>
</organism>
<keyword evidence="2" id="KW-0805">Transcription regulation</keyword>
<evidence type="ECO:0000256" key="3">
    <source>
        <dbReference type="ARBA" id="ARBA00023163"/>
    </source>
</evidence>
<reference evidence="6" key="1">
    <citation type="journal article" date="2017" name="Nat. Microbiol.">
        <title>Global analysis of biosynthetic gene clusters reveals vast potential of secondary metabolite production in Penicillium species.</title>
        <authorList>
            <person name="Nielsen J.C."/>
            <person name="Grijseels S."/>
            <person name="Prigent S."/>
            <person name="Ji B."/>
            <person name="Dainat J."/>
            <person name="Nielsen K.F."/>
            <person name="Frisvad J.C."/>
            <person name="Workman M."/>
            <person name="Nielsen J."/>
        </authorList>
    </citation>
    <scope>NUCLEOTIDE SEQUENCE [LARGE SCALE GENOMIC DNA]</scope>
    <source>
        <strain evidence="6">IBT 31811</strain>
    </source>
</reference>
<evidence type="ECO:0000256" key="2">
    <source>
        <dbReference type="ARBA" id="ARBA00023015"/>
    </source>
</evidence>
<proteinExistence type="predicted"/>
<gene>
    <name evidence="5" type="ORF">PENANT_c008G07690</name>
</gene>
<comment type="caution">
    <text evidence="5">The sequence shown here is derived from an EMBL/GenBank/DDBJ whole genome shotgun (WGS) entry which is preliminary data.</text>
</comment>
<sequence>MCDGKRPNCSPCQRSSRDCRWIHDTDTAASPTGSSHQVAPLSSIDHVTDYPSTQDPEYALRHVQVAKLYRHYMDQLAAWYDLNDSKRHFKDVVPIRARYNPLLLSAILAFAAANQHRTLGDNVYLGIAEFYHYDSVRRLISVTKNVDQLPIGETLAAICLLRSFEIITQNGSSQNHLQGCYSILASREIHLAADLLSAGYWNYLREDITVALIEQRSLMISLYDQTGPPEPTDDADFANQITFLLGKIINRCLSIDSPALDPLEWQAIKVDLDNWKLSLPSSFDTIETPELRAQSSFRSIWTLQSWHTRPLKALQRIQDLESLHQKLEYHATQICALAFSSDSAAVWVNAFGPITFCSSWLRDTQNRMEIADEIGKWGEITGWPVTLIADELSAPTATST</sequence>
<dbReference type="InterPro" id="IPR001138">
    <property type="entry name" value="Zn2Cys6_DnaBD"/>
</dbReference>
<evidence type="ECO:0000313" key="6">
    <source>
        <dbReference type="Proteomes" id="UP000191672"/>
    </source>
</evidence>
<dbReference type="CDD" id="cd00067">
    <property type="entry name" value="GAL4"/>
    <property type="match status" value="1"/>
</dbReference>
<dbReference type="GO" id="GO:0045944">
    <property type="term" value="P:positive regulation of transcription by RNA polymerase II"/>
    <property type="evidence" value="ECO:0007669"/>
    <property type="project" value="TreeGrafter"/>
</dbReference>
<dbReference type="GO" id="GO:0000981">
    <property type="term" value="F:DNA-binding transcription factor activity, RNA polymerase II-specific"/>
    <property type="evidence" value="ECO:0007669"/>
    <property type="project" value="InterPro"/>
</dbReference>
<name>A0A1V6QAP5_9EURO</name>
<comment type="subcellular location">
    <subcellularLocation>
        <location evidence="1">Nucleus</location>
    </subcellularLocation>
</comment>
<evidence type="ECO:0000256" key="1">
    <source>
        <dbReference type="ARBA" id="ARBA00004123"/>
    </source>
</evidence>
<dbReference type="PANTHER" id="PTHR37534">
    <property type="entry name" value="TRANSCRIPTIONAL ACTIVATOR PROTEIN UGA3"/>
    <property type="match status" value="1"/>
</dbReference>
<evidence type="ECO:0008006" key="7">
    <source>
        <dbReference type="Google" id="ProtNLM"/>
    </source>
</evidence>
<protein>
    <recommendedName>
        <fullName evidence="7">Zn(2)-C6 fungal-type domain-containing protein</fullName>
    </recommendedName>
</protein>
<dbReference type="AlphaFoldDB" id="A0A1V6QAP5"/>
<dbReference type="GO" id="GO:0000976">
    <property type="term" value="F:transcription cis-regulatory region binding"/>
    <property type="evidence" value="ECO:0007669"/>
    <property type="project" value="TreeGrafter"/>
</dbReference>
<keyword evidence="3" id="KW-0804">Transcription</keyword>
<dbReference type="PANTHER" id="PTHR37534:SF25">
    <property type="entry name" value="ZN(II)2CYS6 TRANSCRIPTION FACTOR (EUROFUNG)"/>
    <property type="match status" value="1"/>
</dbReference>
<dbReference type="EMBL" id="MDYN01000008">
    <property type="protein sequence ID" value="OQD86289.1"/>
    <property type="molecule type" value="Genomic_DNA"/>
</dbReference>
<keyword evidence="4" id="KW-0539">Nucleus</keyword>
<dbReference type="Proteomes" id="UP000191672">
    <property type="component" value="Unassembled WGS sequence"/>
</dbReference>
<evidence type="ECO:0000256" key="4">
    <source>
        <dbReference type="ARBA" id="ARBA00023242"/>
    </source>
</evidence>
<keyword evidence="6" id="KW-1185">Reference proteome</keyword>
<dbReference type="STRING" id="416450.A0A1V6QAP5"/>
<evidence type="ECO:0000313" key="5">
    <source>
        <dbReference type="EMBL" id="OQD86289.1"/>
    </source>
</evidence>
<accession>A0A1V6QAP5</accession>